<protein>
    <submittedName>
        <fullName evidence="1">DUF6912 family protein</fullName>
    </submittedName>
</protein>
<name>A0ABW2QA97_9MICO</name>
<gene>
    <name evidence="1" type="ORF">ACFQQL_14680</name>
</gene>
<dbReference type="InterPro" id="IPR054206">
    <property type="entry name" value="DUF6912"/>
</dbReference>
<evidence type="ECO:0000313" key="2">
    <source>
        <dbReference type="Proteomes" id="UP001596455"/>
    </source>
</evidence>
<dbReference type="EMBL" id="JBHTCQ010000003">
    <property type="protein sequence ID" value="MFC7406360.1"/>
    <property type="molecule type" value="Genomic_DNA"/>
</dbReference>
<dbReference type="Proteomes" id="UP001596455">
    <property type="component" value="Unassembled WGS sequence"/>
</dbReference>
<comment type="caution">
    <text evidence="1">The sequence shown here is derived from an EMBL/GenBank/DDBJ whole genome shotgun (WGS) entry which is preliminary data.</text>
</comment>
<sequence>MRIYLPATAGDLADDAGVTPRWAHTVTGALRREMPDEEDEGLEMTATLAAADDSVRLLAGAVRADTASSLLVPRRVVAAADVPDDAVAPAGADGDRLPTAVRLRETVTWDHVVALLVDEAAAEEDVAAAAAGDEEALERSAERDLLWYDVTERVDLLGELSAGR</sequence>
<reference evidence="2" key="1">
    <citation type="journal article" date="2019" name="Int. J. Syst. Evol. Microbiol.">
        <title>The Global Catalogue of Microorganisms (GCM) 10K type strain sequencing project: providing services to taxonomists for standard genome sequencing and annotation.</title>
        <authorList>
            <consortium name="The Broad Institute Genomics Platform"/>
            <consortium name="The Broad Institute Genome Sequencing Center for Infectious Disease"/>
            <person name="Wu L."/>
            <person name="Ma J."/>
        </authorList>
    </citation>
    <scope>NUCLEOTIDE SEQUENCE [LARGE SCALE GENOMIC DNA]</scope>
    <source>
        <strain evidence="2">JCM 1490</strain>
    </source>
</reference>
<organism evidence="1 2">
    <name type="scientific">Georgenia alba</name>
    <dbReference type="NCBI Taxonomy" id="2233858"/>
    <lineage>
        <taxon>Bacteria</taxon>
        <taxon>Bacillati</taxon>
        <taxon>Actinomycetota</taxon>
        <taxon>Actinomycetes</taxon>
        <taxon>Micrococcales</taxon>
        <taxon>Bogoriellaceae</taxon>
        <taxon>Georgenia</taxon>
    </lineage>
</organism>
<dbReference type="RefSeq" id="WP_382395688.1">
    <property type="nucleotide sequence ID" value="NZ_JBHTCQ010000003.1"/>
</dbReference>
<keyword evidence="2" id="KW-1185">Reference proteome</keyword>
<proteinExistence type="predicted"/>
<dbReference type="Pfam" id="PF21853">
    <property type="entry name" value="DUF6912"/>
    <property type="match status" value="1"/>
</dbReference>
<evidence type="ECO:0000313" key="1">
    <source>
        <dbReference type="EMBL" id="MFC7406360.1"/>
    </source>
</evidence>
<accession>A0ABW2QA97</accession>